<dbReference type="KEGG" id="cyz:C3B44_02445"/>
<feature type="compositionally biased region" description="Basic and acidic residues" evidence="1">
    <location>
        <begin position="207"/>
        <end position="221"/>
    </location>
</feature>
<comment type="caution">
    <text evidence="2">The sequence shown here is derived from an EMBL/GenBank/DDBJ whole genome shotgun (WGS) entry which is preliminary data.</text>
</comment>
<sequence>MSTRAIVPVKLSLYSGDVYTLWAPTWTEHGTDWQAFLGDSEHILAFHSVEELLLYIETNERHDLTSHPEWKSFNQRPAHRVVPGKKDYYDIVGVPEALAGRASYENVSTTSGVFEIAAALANVGAAEDASIFFSSHSVLRNVHRGAEHYSGPEGPKEWTAVGRAVVDNWEKVCESLDEAVRIVETDFSDERIADAAGRISNASAEAEAARKEAEERRRAEAEQADPYDNSLWATAGIDPVKVIIQGKAVYTLRTYLDGNPVFLGRFGEIFAFPTAKQMLRWIMEHDEHDLARMSTWEEISTAATGGELEVTVHDDNVYSFQGIADDILKGPDAVDTQQMNRAYEVMADAADWAGDDSLNSFLLANPRFQDYLSYMLGATDSSGYVPSKPYDDKAQSWRELEDILIKRFSKF</sequence>
<dbReference type="AlphaFoldDB" id="A0A2U1T734"/>
<evidence type="ECO:0008006" key="4">
    <source>
        <dbReference type="Google" id="ProtNLM"/>
    </source>
</evidence>
<dbReference type="OrthoDB" id="3350465at2"/>
<evidence type="ECO:0000313" key="3">
    <source>
        <dbReference type="Proteomes" id="UP000244989"/>
    </source>
</evidence>
<accession>A0A2U1T734</accession>
<reference evidence="3" key="1">
    <citation type="submission" date="2018-04" db="EMBL/GenBank/DDBJ databases">
        <authorList>
            <person name="Liu S."/>
            <person name="Wang Z."/>
            <person name="Li J."/>
        </authorList>
    </citation>
    <scope>NUCLEOTIDE SEQUENCE [LARGE SCALE GENOMIC DNA]</scope>
    <source>
        <strain evidence="3">2189</strain>
    </source>
</reference>
<keyword evidence="3" id="KW-1185">Reference proteome</keyword>
<evidence type="ECO:0000256" key="1">
    <source>
        <dbReference type="SAM" id="MobiDB-lite"/>
    </source>
</evidence>
<organism evidence="2 3">
    <name type="scientific">Corynebacterium yudongzhengii</name>
    <dbReference type="NCBI Taxonomy" id="2080740"/>
    <lineage>
        <taxon>Bacteria</taxon>
        <taxon>Bacillati</taxon>
        <taxon>Actinomycetota</taxon>
        <taxon>Actinomycetes</taxon>
        <taxon>Mycobacteriales</taxon>
        <taxon>Corynebacteriaceae</taxon>
        <taxon>Corynebacterium</taxon>
    </lineage>
</organism>
<dbReference type="Proteomes" id="UP000244989">
    <property type="component" value="Unassembled WGS sequence"/>
</dbReference>
<gene>
    <name evidence="2" type="ORF">DF222_05530</name>
</gene>
<dbReference type="EMBL" id="QEEZ01000008">
    <property type="protein sequence ID" value="PWC01793.1"/>
    <property type="molecule type" value="Genomic_DNA"/>
</dbReference>
<protein>
    <recommendedName>
        <fullName evidence="4">Primosomal protein</fullName>
    </recommendedName>
</protein>
<evidence type="ECO:0000313" key="2">
    <source>
        <dbReference type="EMBL" id="PWC01793.1"/>
    </source>
</evidence>
<proteinExistence type="predicted"/>
<feature type="region of interest" description="Disordered" evidence="1">
    <location>
        <begin position="203"/>
        <end position="224"/>
    </location>
</feature>
<name>A0A2U1T734_9CORY</name>
<dbReference type="RefSeq" id="WP_108430971.1">
    <property type="nucleotide sequence ID" value="NZ_CP026947.1"/>
</dbReference>